<sequence length="74" mass="8471">MDGTRSWGKIDWEVRGHVVHLHPAARELSESGERAQVVHVVIAESVDQEHEQRPGREALLPREQQQQQRGEQEG</sequence>
<feature type="compositionally biased region" description="Low complexity" evidence="1">
    <location>
        <begin position="62"/>
        <end position="74"/>
    </location>
</feature>
<evidence type="ECO:0000256" key="1">
    <source>
        <dbReference type="SAM" id="MobiDB-lite"/>
    </source>
</evidence>
<evidence type="ECO:0000313" key="3">
    <source>
        <dbReference type="Proteomes" id="UP000518266"/>
    </source>
</evidence>
<protein>
    <submittedName>
        <fullName evidence="2">Uncharacterized protein</fullName>
    </submittedName>
</protein>
<evidence type="ECO:0000313" key="2">
    <source>
        <dbReference type="EMBL" id="KAF3837801.1"/>
    </source>
</evidence>
<comment type="caution">
    <text evidence="2">The sequence shown here is derived from an EMBL/GenBank/DDBJ whole genome shotgun (WGS) entry which is preliminary data.</text>
</comment>
<dbReference type="Proteomes" id="UP000518266">
    <property type="component" value="Unassembled WGS sequence"/>
</dbReference>
<gene>
    <name evidence="2" type="ORF">F7725_009569</name>
</gene>
<organism evidence="2 3">
    <name type="scientific">Dissostichus mawsoni</name>
    <name type="common">Antarctic cod</name>
    <dbReference type="NCBI Taxonomy" id="36200"/>
    <lineage>
        <taxon>Eukaryota</taxon>
        <taxon>Metazoa</taxon>
        <taxon>Chordata</taxon>
        <taxon>Craniata</taxon>
        <taxon>Vertebrata</taxon>
        <taxon>Euteleostomi</taxon>
        <taxon>Actinopterygii</taxon>
        <taxon>Neopterygii</taxon>
        <taxon>Teleostei</taxon>
        <taxon>Neoteleostei</taxon>
        <taxon>Acanthomorphata</taxon>
        <taxon>Eupercaria</taxon>
        <taxon>Perciformes</taxon>
        <taxon>Notothenioidei</taxon>
        <taxon>Nototheniidae</taxon>
        <taxon>Dissostichus</taxon>
    </lineage>
</organism>
<dbReference type="EMBL" id="JAAKFY010000022">
    <property type="protein sequence ID" value="KAF3837801.1"/>
    <property type="molecule type" value="Genomic_DNA"/>
</dbReference>
<dbReference type="AlphaFoldDB" id="A0A7J5XLG2"/>
<feature type="compositionally biased region" description="Basic and acidic residues" evidence="1">
    <location>
        <begin position="47"/>
        <end position="60"/>
    </location>
</feature>
<feature type="region of interest" description="Disordered" evidence="1">
    <location>
        <begin position="45"/>
        <end position="74"/>
    </location>
</feature>
<keyword evidence="3" id="KW-1185">Reference proteome</keyword>
<name>A0A7J5XLG2_DISMA</name>
<accession>A0A7J5XLG2</accession>
<reference evidence="2 3" key="1">
    <citation type="submission" date="2020-03" db="EMBL/GenBank/DDBJ databases">
        <title>Dissostichus mawsoni Genome sequencing and assembly.</title>
        <authorList>
            <person name="Park H."/>
        </authorList>
    </citation>
    <scope>NUCLEOTIDE SEQUENCE [LARGE SCALE GENOMIC DNA]</scope>
    <source>
        <strain evidence="2">DM0001</strain>
        <tissue evidence="2">Muscle</tissue>
    </source>
</reference>
<proteinExistence type="predicted"/>